<dbReference type="EMBL" id="FUEG01000017">
    <property type="protein sequence ID" value="SJL12605.1"/>
    <property type="molecule type" value="Genomic_DNA"/>
</dbReference>
<proteinExistence type="predicted"/>
<protein>
    <submittedName>
        <fullName evidence="1">Uncharacterized protein</fullName>
    </submittedName>
</protein>
<sequence>MGSTGVAFMSYNVSFSTVASTSHISKSNSNTCLNIVLYAIIDAELHSGASCAHTPCCMASEQACSQESKATSQGPPGVDNQYCDPKTSYPGWARIQYAPFRVADTENCMFKIMFIVIPQDEAPF</sequence>
<accession>A0A284RV65</accession>
<evidence type="ECO:0000313" key="2">
    <source>
        <dbReference type="Proteomes" id="UP000219338"/>
    </source>
</evidence>
<gene>
    <name evidence="1" type="ORF">ARMOST_16033</name>
</gene>
<dbReference type="AlphaFoldDB" id="A0A284RV65"/>
<reference evidence="2" key="1">
    <citation type="journal article" date="2017" name="Nat. Ecol. Evol.">
        <title>Genome expansion and lineage-specific genetic innovations in the forest pathogenic fungi Armillaria.</title>
        <authorList>
            <person name="Sipos G."/>
            <person name="Prasanna A.N."/>
            <person name="Walter M.C."/>
            <person name="O'Connor E."/>
            <person name="Balint B."/>
            <person name="Krizsan K."/>
            <person name="Kiss B."/>
            <person name="Hess J."/>
            <person name="Varga T."/>
            <person name="Slot J."/>
            <person name="Riley R."/>
            <person name="Boka B."/>
            <person name="Rigling D."/>
            <person name="Barry K."/>
            <person name="Lee J."/>
            <person name="Mihaltcheva S."/>
            <person name="LaButti K."/>
            <person name="Lipzen A."/>
            <person name="Waldron R."/>
            <person name="Moloney N.M."/>
            <person name="Sperisen C."/>
            <person name="Kredics L."/>
            <person name="Vagvoelgyi C."/>
            <person name="Patrignani A."/>
            <person name="Fitzpatrick D."/>
            <person name="Nagy I."/>
            <person name="Doyle S."/>
            <person name="Anderson J.B."/>
            <person name="Grigoriev I.V."/>
            <person name="Gueldener U."/>
            <person name="Muensterkoetter M."/>
            <person name="Nagy L.G."/>
        </authorList>
    </citation>
    <scope>NUCLEOTIDE SEQUENCE [LARGE SCALE GENOMIC DNA]</scope>
    <source>
        <strain evidence="2">C18/9</strain>
    </source>
</reference>
<dbReference type="Proteomes" id="UP000219338">
    <property type="component" value="Unassembled WGS sequence"/>
</dbReference>
<name>A0A284RV65_ARMOS</name>
<organism evidence="1 2">
    <name type="scientific">Armillaria ostoyae</name>
    <name type="common">Armillaria root rot fungus</name>
    <dbReference type="NCBI Taxonomy" id="47428"/>
    <lineage>
        <taxon>Eukaryota</taxon>
        <taxon>Fungi</taxon>
        <taxon>Dikarya</taxon>
        <taxon>Basidiomycota</taxon>
        <taxon>Agaricomycotina</taxon>
        <taxon>Agaricomycetes</taxon>
        <taxon>Agaricomycetidae</taxon>
        <taxon>Agaricales</taxon>
        <taxon>Marasmiineae</taxon>
        <taxon>Physalacriaceae</taxon>
        <taxon>Armillaria</taxon>
    </lineage>
</organism>
<keyword evidence="2" id="KW-1185">Reference proteome</keyword>
<evidence type="ECO:0000313" key="1">
    <source>
        <dbReference type="EMBL" id="SJL12605.1"/>
    </source>
</evidence>